<evidence type="ECO:0000313" key="2">
    <source>
        <dbReference type="EMBL" id="OGE25502.1"/>
    </source>
</evidence>
<dbReference type="Pfam" id="PF07963">
    <property type="entry name" value="N_methyl"/>
    <property type="match status" value="1"/>
</dbReference>
<dbReference type="NCBIfam" id="TIGR02532">
    <property type="entry name" value="IV_pilin_GFxxxE"/>
    <property type="match status" value="1"/>
</dbReference>
<accession>A0A1F5JA92</accession>
<comment type="caution">
    <text evidence="2">The sequence shown here is derived from an EMBL/GenBank/DDBJ whole genome shotgun (WGS) entry which is preliminary data.</text>
</comment>
<dbReference type="InterPro" id="IPR012902">
    <property type="entry name" value="N_methyl_site"/>
</dbReference>
<dbReference type="AlphaFoldDB" id="A0A1F5JA92"/>
<keyword evidence="1" id="KW-1133">Transmembrane helix</keyword>
<dbReference type="InterPro" id="IPR045584">
    <property type="entry name" value="Pilin-like"/>
</dbReference>
<evidence type="ECO:0000256" key="1">
    <source>
        <dbReference type="SAM" id="Phobius"/>
    </source>
</evidence>
<reference evidence="2 3" key="1">
    <citation type="journal article" date="2016" name="Nat. Commun.">
        <title>Thousands of microbial genomes shed light on interconnected biogeochemical processes in an aquifer system.</title>
        <authorList>
            <person name="Anantharaman K."/>
            <person name="Brown C.T."/>
            <person name="Hug L.A."/>
            <person name="Sharon I."/>
            <person name="Castelle C.J."/>
            <person name="Probst A.J."/>
            <person name="Thomas B.C."/>
            <person name="Singh A."/>
            <person name="Wilkins M.J."/>
            <person name="Karaoz U."/>
            <person name="Brodie E.L."/>
            <person name="Williams K.H."/>
            <person name="Hubbard S.S."/>
            <person name="Banfield J.F."/>
        </authorList>
    </citation>
    <scope>NUCLEOTIDE SEQUENCE [LARGE SCALE GENOMIC DNA]</scope>
</reference>
<feature type="transmembrane region" description="Helical" evidence="1">
    <location>
        <begin position="6"/>
        <end position="27"/>
    </location>
</feature>
<name>A0A1F5JA92_9BACT</name>
<evidence type="ECO:0000313" key="3">
    <source>
        <dbReference type="Proteomes" id="UP000177042"/>
    </source>
</evidence>
<dbReference type="Proteomes" id="UP000177042">
    <property type="component" value="Unassembled WGS sequence"/>
</dbReference>
<keyword evidence="1" id="KW-0812">Transmembrane</keyword>
<keyword evidence="1" id="KW-0472">Membrane</keyword>
<protein>
    <recommendedName>
        <fullName evidence="4">General secretion pathway GspH domain-containing protein</fullName>
    </recommendedName>
</protein>
<proteinExistence type="predicted"/>
<gene>
    <name evidence="2" type="ORF">A3C26_02215</name>
</gene>
<dbReference type="SUPFAM" id="SSF54523">
    <property type="entry name" value="Pili subunits"/>
    <property type="match status" value="1"/>
</dbReference>
<sequence length="172" mass="18593">MRAFTLVEILIVISIMALLAVGSFVYFKDFSAKKAVEKAAGEVQSLLRLAQSNATSSTKCNDQGAISWSLKFTNATTMKLRCSNSSEDREVRTYTLENAQVDQINGDSECTIGLPATISYTPGLGIQSISSSDVFTLNTCLQSSIITFTIKNLINNDTKTFKLSKGGAVNVQ</sequence>
<evidence type="ECO:0008006" key="4">
    <source>
        <dbReference type="Google" id="ProtNLM"/>
    </source>
</evidence>
<organism evidence="2 3">
    <name type="scientific">Candidatus Daviesbacteria bacterium RIFCSPHIGHO2_02_FULL_39_12</name>
    <dbReference type="NCBI Taxonomy" id="1797770"/>
    <lineage>
        <taxon>Bacteria</taxon>
        <taxon>Candidatus Daviesiibacteriota</taxon>
    </lineage>
</organism>
<dbReference type="Gene3D" id="3.30.700.10">
    <property type="entry name" value="Glycoprotein, Type 4 Pilin"/>
    <property type="match status" value="1"/>
</dbReference>
<dbReference type="EMBL" id="MFCX01000024">
    <property type="protein sequence ID" value="OGE25502.1"/>
    <property type="molecule type" value="Genomic_DNA"/>
</dbReference>